<dbReference type="InterPro" id="IPR036919">
    <property type="entry name" value="Ribo_uL30_ferredoxin-like_sf"/>
</dbReference>
<accession>A0ABM1IG66</accession>
<keyword evidence="3" id="KW-0687">Ribonucleoprotein</keyword>
<dbReference type="Pfam" id="PF00327">
    <property type="entry name" value="Ribosomal_L30"/>
    <property type="match status" value="1"/>
</dbReference>
<evidence type="ECO:0000313" key="8">
    <source>
        <dbReference type="RefSeq" id="XP_015179203.1"/>
    </source>
</evidence>
<dbReference type="RefSeq" id="XP_015179203.1">
    <property type="nucleotide sequence ID" value="XM_015323717.1"/>
</dbReference>
<evidence type="ECO:0000313" key="7">
    <source>
        <dbReference type="Proteomes" id="UP000694924"/>
    </source>
</evidence>
<dbReference type="GO" id="GO:0005840">
    <property type="term" value="C:ribosome"/>
    <property type="evidence" value="ECO:0007669"/>
    <property type="project" value="UniProtKB-KW"/>
</dbReference>
<dbReference type="Gene3D" id="3.30.1390.20">
    <property type="entry name" value="Ribosomal protein L30, ferredoxin-like fold domain"/>
    <property type="match status" value="1"/>
</dbReference>
<keyword evidence="2 8" id="KW-0689">Ribosomal protein</keyword>
<sequence>MTNKFKIFTTFVRNYSAPKKWEVDEVRYGNIRYYPRSPNHKDPPIVPSKLLMVTLVKPFAGNPYWEKNVLKQLGIQERGRVPVIVKNIPEICSMLWVVKHLVKITPIKLPDKLPDPDVLGESYLHENGTLYVIPKIDPLRIESTEQFINNPKKLENARLKEQLRLHWLNGTLP</sequence>
<dbReference type="InterPro" id="IPR016082">
    <property type="entry name" value="Ribosomal_uL30_ferredoxin-like"/>
</dbReference>
<comment type="similarity">
    <text evidence="1">Belongs to the universal ribosomal protein uL30 family.</text>
</comment>
<dbReference type="InterPro" id="IPR005996">
    <property type="entry name" value="Ribosomal_uL30_bac-type"/>
</dbReference>
<organism evidence="7 8">
    <name type="scientific">Polistes dominula</name>
    <name type="common">European paper wasp</name>
    <name type="synonym">Vespa dominula</name>
    <dbReference type="NCBI Taxonomy" id="743375"/>
    <lineage>
        <taxon>Eukaryota</taxon>
        <taxon>Metazoa</taxon>
        <taxon>Ecdysozoa</taxon>
        <taxon>Arthropoda</taxon>
        <taxon>Hexapoda</taxon>
        <taxon>Insecta</taxon>
        <taxon>Pterygota</taxon>
        <taxon>Neoptera</taxon>
        <taxon>Endopterygota</taxon>
        <taxon>Hymenoptera</taxon>
        <taxon>Apocrita</taxon>
        <taxon>Aculeata</taxon>
        <taxon>Vespoidea</taxon>
        <taxon>Vespidae</taxon>
        <taxon>Polistinae</taxon>
        <taxon>Polistini</taxon>
        <taxon>Polistes</taxon>
    </lineage>
</organism>
<evidence type="ECO:0000256" key="5">
    <source>
        <dbReference type="ARBA" id="ARBA00035356"/>
    </source>
</evidence>
<dbReference type="SUPFAM" id="SSF55129">
    <property type="entry name" value="Ribosomal protein L30p/L7e"/>
    <property type="match status" value="1"/>
</dbReference>
<feature type="domain" description="Large ribosomal subunit protein uL30-like ferredoxin-like fold" evidence="6">
    <location>
        <begin position="52"/>
        <end position="102"/>
    </location>
</feature>
<name>A0ABM1IG66_POLDO</name>
<dbReference type="Proteomes" id="UP000694924">
    <property type="component" value="Unplaced"/>
</dbReference>
<evidence type="ECO:0000256" key="2">
    <source>
        <dbReference type="ARBA" id="ARBA00022980"/>
    </source>
</evidence>
<dbReference type="GeneID" id="107067847"/>
<reference evidence="8" key="1">
    <citation type="submission" date="2025-08" db="UniProtKB">
        <authorList>
            <consortium name="RefSeq"/>
        </authorList>
    </citation>
    <scope>IDENTIFICATION</scope>
    <source>
        <tissue evidence="8">Whole body</tissue>
    </source>
</reference>
<evidence type="ECO:0000259" key="6">
    <source>
        <dbReference type="Pfam" id="PF00327"/>
    </source>
</evidence>
<evidence type="ECO:0000256" key="1">
    <source>
        <dbReference type="ARBA" id="ARBA00007594"/>
    </source>
</evidence>
<proteinExistence type="inferred from homology"/>
<gene>
    <name evidence="8" type="primary">LOC107067847</name>
</gene>
<protein>
    <recommendedName>
        <fullName evidence="4">Large ribosomal subunit protein uL30m</fullName>
    </recommendedName>
    <alternativeName>
        <fullName evidence="5">39S ribosomal protein L30, mitochondrial</fullName>
    </alternativeName>
</protein>
<keyword evidence="7" id="KW-1185">Reference proteome</keyword>
<dbReference type="PANTHER" id="PTHR15892">
    <property type="entry name" value="MITOCHONDRIAL RIBOSOMAL PROTEIN L30"/>
    <property type="match status" value="1"/>
</dbReference>
<evidence type="ECO:0000256" key="3">
    <source>
        <dbReference type="ARBA" id="ARBA00023274"/>
    </source>
</evidence>
<evidence type="ECO:0000256" key="4">
    <source>
        <dbReference type="ARBA" id="ARBA00035281"/>
    </source>
</evidence>
<dbReference type="PANTHER" id="PTHR15892:SF2">
    <property type="entry name" value="LARGE RIBOSOMAL SUBUNIT PROTEIN UL30M"/>
    <property type="match status" value="1"/>
</dbReference>